<comment type="caution">
    <text evidence="3">The sequence shown here is derived from an EMBL/GenBank/DDBJ whole genome shotgun (WGS) entry which is preliminary data.</text>
</comment>
<name>A0ABR8A6K7_9CYAN</name>
<dbReference type="Proteomes" id="UP000658514">
    <property type="component" value="Unassembled WGS sequence"/>
</dbReference>
<keyword evidence="1" id="KW-0472">Membrane</keyword>
<protein>
    <submittedName>
        <fullName evidence="3">YdcF family protein</fullName>
    </submittedName>
</protein>
<dbReference type="EMBL" id="JACJQH010000005">
    <property type="protein sequence ID" value="MBD2194696.1"/>
    <property type="molecule type" value="Genomic_DNA"/>
</dbReference>
<dbReference type="RefSeq" id="WP_190542036.1">
    <property type="nucleotide sequence ID" value="NZ_CAWPNO010000084.1"/>
</dbReference>
<reference evidence="3 4" key="1">
    <citation type="journal article" date="2020" name="ISME J.">
        <title>Comparative genomics reveals insights into cyanobacterial evolution and habitat adaptation.</title>
        <authorList>
            <person name="Chen M.Y."/>
            <person name="Teng W.K."/>
            <person name="Zhao L."/>
            <person name="Hu C.X."/>
            <person name="Zhou Y.K."/>
            <person name="Han B.P."/>
            <person name="Song L.R."/>
            <person name="Shu W.S."/>
        </authorList>
    </citation>
    <scope>NUCLEOTIDE SEQUENCE [LARGE SCALE GENOMIC DNA]</scope>
    <source>
        <strain evidence="3 4">FACHB-288</strain>
    </source>
</reference>
<keyword evidence="1" id="KW-1133">Transmembrane helix</keyword>
<keyword evidence="1" id="KW-0812">Transmembrane</keyword>
<proteinExistence type="predicted"/>
<accession>A0ABR8A6K7</accession>
<evidence type="ECO:0000259" key="2">
    <source>
        <dbReference type="Pfam" id="PF02698"/>
    </source>
</evidence>
<feature type="transmembrane region" description="Helical" evidence="1">
    <location>
        <begin position="21"/>
        <end position="46"/>
    </location>
</feature>
<evidence type="ECO:0000313" key="3">
    <source>
        <dbReference type="EMBL" id="MBD2194696.1"/>
    </source>
</evidence>
<gene>
    <name evidence="3" type="ORF">H6G24_04200</name>
</gene>
<evidence type="ECO:0000313" key="4">
    <source>
        <dbReference type="Proteomes" id="UP000658514"/>
    </source>
</evidence>
<evidence type="ECO:0000256" key="1">
    <source>
        <dbReference type="SAM" id="Phobius"/>
    </source>
</evidence>
<dbReference type="Pfam" id="PF02698">
    <property type="entry name" value="DUF218"/>
    <property type="match status" value="1"/>
</dbReference>
<feature type="domain" description="DUF218" evidence="2">
    <location>
        <begin position="75"/>
        <end position="218"/>
    </location>
</feature>
<sequence length="227" mass="25896">MQKIRNRRRLKIPKISLIKRQEIWTLTAPGWIIAIAIIANCAIFTISHIHPFLAVNFPVKSAEIMVIEGWLPDYALQEAFAKFQSGNYRQIITTGGTLELGTYLAEYKTFADLSAATLKKMGLPPDKVVAVSSPMVIKDRSYASAMELQHWLSQSHLHPKSINLVSLDVHTRRSWLVFKKILSPQIQVGAIATNTQEYDPQQWWFYSQGVRSVIYETIAYIYAILFN</sequence>
<dbReference type="InterPro" id="IPR003848">
    <property type="entry name" value="DUF218"/>
</dbReference>
<organism evidence="3 4">
    <name type="scientific">Calothrix parietina FACHB-288</name>
    <dbReference type="NCBI Taxonomy" id="2692896"/>
    <lineage>
        <taxon>Bacteria</taxon>
        <taxon>Bacillati</taxon>
        <taxon>Cyanobacteriota</taxon>
        <taxon>Cyanophyceae</taxon>
        <taxon>Nostocales</taxon>
        <taxon>Calotrichaceae</taxon>
        <taxon>Calothrix</taxon>
    </lineage>
</organism>
<keyword evidence="4" id="KW-1185">Reference proteome</keyword>